<dbReference type="PANTHER" id="PTHR24221">
    <property type="entry name" value="ATP-BINDING CASSETTE SUB-FAMILY B"/>
    <property type="match status" value="1"/>
</dbReference>
<dbReference type="Pfam" id="PF00005">
    <property type="entry name" value="ABC_tran"/>
    <property type="match status" value="1"/>
</dbReference>
<comment type="cofactor">
    <cofactor evidence="1">
        <name>FAD</name>
        <dbReference type="ChEBI" id="CHEBI:57692"/>
    </cofactor>
</comment>
<comment type="subcellular location">
    <subcellularLocation>
        <location evidence="2">Cell inner membrane</location>
        <topology evidence="2">Multi-pass membrane protein</topology>
    </subcellularLocation>
</comment>
<dbReference type="Gene3D" id="1.20.1560.10">
    <property type="entry name" value="ABC transporter type 1, transmembrane domain"/>
    <property type="match status" value="1"/>
</dbReference>
<dbReference type="SUPFAM" id="SSF52540">
    <property type="entry name" value="P-loop containing nucleoside triphosphate hydrolases"/>
    <property type="match status" value="1"/>
</dbReference>
<dbReference type="PROSITE" id="PS51384">
    <property type="entry name" value="FAD_FR"/>
    <property type="match status" value="1"/>
</dbReference>
<evidence type="ECO:0000256" key="2">
    <source>
        <dbReference type="ARBA" id="ARBA00004429"/>
    </source>
</evidence>
<feature type="region of interest" description="Disordered" evidence="17">
    <location>
        <begin position="238"/>
        <end position="297"/>
    </location>
</feature>
<sequence>MARGFQGVVLRSFGARDHTATVIETVRIAPHFVRVRMQSPTLFEDAEAEPAAWLRFWFPDPDGSDTEFQRAYTISEADVPAGRFAVDVVLHDPAGPASHWARTVQPGATIAVMSLMGSSRFDIPDEQPVGYLLIGDSASIPGMNGIVGTVPDDVPIEMYLEQHDDNDTLIPIAQHPRLRVHWAARRDEKSLAAAIESRDWSDWYAWATPEAAALKQVRKRLRDDFGFPKSEVHAQAYWNAGREMGTRRDRESDARGSRDSSASPEAAPTPTGGEPNLVAAQPEPVQPASETAALPSRGSWRAQAAGRLLAPLRSALIVSGVLQAVITLLQLAPFVLLVELARLLVSGADASRLWAVGIAAVSLLGTGTVLGAGLTLWLHVVDARFARDLRSRLLHKLSRLPLGWFTARGSGSIKQLVQDDTLSLHYLVTHAIPDAVAAVVAPVAVLVYLFVVDWRVALVLFVPVLVYLVMTSSIMIQSGPRIPQSQRWAEKMNGEAGGYLEGQPVIRVFGGAAASNFRRRLNEYIGFLVAWQRPLSGKKTLMDLATRPATFLWLIAVTGTLLIVSNRMAAVNLLPFLLLGTTFGARLLGIGYGLGGVRAGMLAARRLQVTLDEPELTVREPSEPRDGDSSATVAFDNVSFSYRPGVPVLHDVSLTLRPGTVTALVGPSGSGKSTLAALLARFHDVGQGAIRVGGQDIRSMTADELYARVGFVLQDTQLVHGTVAENIALAVPDAAAEQVQAAARAAQIHDRIMRLPEGYDTVLGAGAGLSGGERQRLTIARAILADTGVLILDEATAFADPESEYLVQQALNRLTRDRTVLVIAHRLHTVTRADQIVVLDHGRITERGTHDELLAADGRYRRLWETGQGNRMAATAAQEGAR</sequence>
<dbReference type="Pfam" id="PF08021">
    <property type="entry name" value="FAD_binding_9"/>
    <property type="match status" value="1"/>
</dbReference>
<organism evidence="22 23">
    <name type="scientific">Mycobacterium malmoense</name>
    <dbReference type="NCBI Taxonomy" id="1780"/>
    <lineage>
        <taxon>Bacteria</taxon>
        <taxon>Bacillati</taxon>
        <taxon>Actinomycetota</taxon>
        <taxon>Actinomycetes</taxon>
        <taxon>Mycobacteriales</taxon>
        <taxon>Mycobacteriaceae</taxon>
        <taxon>Mycobacterium</taxon>
    </lineage>
</organism>
<feature type="transmembrane region" description="Helical" evidence="18">
    <location>
        <begin position="576"/>
        <end position="597"/>
    </location>
</feature>
<evidence type="ECO:0000256" key="16">
    <source>
        <dbReference type="ARBA" id="ARBA00023488"/>
    </source>
</evidence>
<protein>
    <recommendedName>
        <fullName evidence="16">Mycobactin import ATP-binding/permease protein IrtA</fullName>
    </recommendedName>
</protein>
<dbReference type="SUPFAM" id="SSF90123">
    <property type="entry name" value="ABC transporter transmembrane region"/>
    <property type="match status" value="1"/>
</dbReference>
<evidence type="ECO:0000256" key="4">
    <source>
        <dbReference type="ARBA" id="ARBA00022475"/>
    </source>
</evidence>
<dbReference type="InterPro" id="IPR039421">
    <property type="entry name" value="Type_1_exporter"/>
</dbReference>
<comment type="similarity">
    <text evidence="14">Belongs to the ABC transporter superfamily. Siderophore-Fe(3+) uptake transporter (SIUT) (TC 3.A.1.21) family.</text>
</comment>
<dbReference type="InterPro" id="IPR017938">
    <property type="entry name" value="Riboflavin_synthase-like_b-brl"/>
</dbReference>
<keyword evidence="23" id="KW-1185">Reference proteome</keyword>
<feature type="transmembrane region" description="Helical" evidence="18">
    <location>
        <begin position="544"/>
        <end position="564"/>
    </location>
</feature>
<evidence type="ECO:0000256" key="17">
    <source>
        <dbReference type="SAM" id="MobiDB-lite"/>
    </source>
</evidence>
<evidence type="ECO:0000256" key="18">
    <source>
        <dbReference type="SAM" id="Phobius"/>
    </source>
</evidence>
<dbReference type="PROSITE" id="PS50929">
    <property type="entry name" value="ABC_TM1F"/>
    <property type="match status" value="1"/>
</dbReference>
<dbReference type="CDD" id="cd06193">
    <property type="entry name" value="siderophore_interacting"/>
    <property type="match status" value="1"/>
</dbReference>
<keyword evidence="4" id="KW-1003">Cell membrane</keyword>
<dbReference type="InterPro" id="IPR027417">
    <property type="entry name" value="P-loop_NTPase"/>
</dbReference>
<name>A0ABX3SQK1_MYCMA</name>
<feature type="transmembrane region" description="Helical" evidence="18">
    <location>
        <begin position="315"/>
        <end position="341"/>
    </location>
</feature>
<evidence type="ECO:0000256" key="7">
    <source>
        <dbReference type="ARBA" id="ARBA00022692"/>
    </source>
</evidence>
<dbReference type="InterPro" id="IPR013113">
    <property type="entry name" value="SIP_FAD-bd"/>
</dbReference>
<dbReference type="PROSITE" id="PS50893">
    <property type="entry name" value="ABC_TRANSPORTER_2"/>
    <property type="match status" value="1"/>
</dbReference>
<evidence type="ECO:0000256" key="13">
    <source>
        <dbReference type="ARBA" id="ARBA00023136"/>
    </source>
</evidence>
<keyword evidence="10" id="KW-0067">ATP-binding</keyword>
<evidence type="ECO:0000256" key="3">
    <source>
        <dbReference type="ARBA" id="ARBA00022448"/>
    </source>
</evidence>
<evidence type="ECO:0000256" key="15">
    <source>
        <dbReference type="ARBA" id="ARBA00023467"/>
    </source>
</evidence>
<dbReference type="Pfam" id="PF04954">
    <property type="entry name" value="SIP"/>
    <property type="match status" value="1"/>
</dbReference>
<dbReference type="InterPro" id="IPR011527">
    <property type="entry name" value="ABC1_TM_dom"/>
</dbReference>
<reference evidence="22 23" key="1">
    <citation type="submission" date="2017-02" db="EMBL/GenBank/DDBJ databases">
        <title>The new phylogeny of genus Mycobacterium.</title>
        <authorList>
            <person name="Tortoli E."/>
            <person name="Trovato A."/>
            <person name="Cirillo D.M."/>
        </authorList>
    </citation>
    <scope>NUCLEOTIDE SEQUENCE [LARGE SCALE GENOMIC DNA]</scope>
    <source>
        <strain evidence="22 23">IP1130001</strain>
    </source>
</reference>
<feature type="domain" description="FAD-binding FR-type" evidence="21">
    <location>
        <begin position="15"/>
        <end position="122"/>
    </location>
</feature>
<dbReference type="InterPro" id="IPR003439">
    <property type="entry name" value="ABC_transporter-like_ATP-bd"/>
</dbReference>
<evidence type="ECO:0000256" key="12">
    <source>
        <dbReference type="ARBA" id="ARBA00022989"/>
    </source>
</evidence>
<dbReference type="InterPro" id="IPR017927">
    <property type="entry name" value="FAD-bd_FR_type"/>
</dbReference>
<evidence type="ECO:0000256" key="5">
    <source>
        <dbReference type="ARBA" id="ARBA00022519"/>
    </source>
</evidence>
<dbReference type="Gene3D" id="3.40.50.300">
    <property type="entry name" value="P-loop containing nucleotide triphosphate hydrolases"/>
    <property type="match status" value="1"/>
</dbReference>
<dbReference type="PANTHER" id="PTHR24221:SF654">
    <property type="entry name" value="ATP-BINDING CASSETTE SUB-FAMILY B MEMBER 6"/>
    <property type="match status" value="1"/>
</dbReference>
<dbReference type="InterPro" id="IPR039261">
    <property type="entry name" value="FNR_nucleotide-bd"/>
</dbReference>
<dbReference type="EMBL" id="MVHV01000013">
    <property type="protein sequence ID" value="ORA81405.1"/>
    <property type="molecule type" value="Genomic_DNA"/>
</dbReference>
<keyword evidence="9" id="KW-0274">FAD</keyword>
<evidence type="ECO:0000256" key="10">
    <source>
        <dbReference type="ARBA" id="ARBA00022840"/>
    </source>
</evidence>
<dbReference type="RefSeq" id="WP_083010922.1">
    <property type="nucleotide sequence ID" value="NZ_CP060015.1"/>
</dbReference>
<feature type="domain" description="ABC transmembrane type-1" evidence="20">
    <location>
        <begin position="317"/>
        <end position="599"/>
    </location>
</feature>
<evidence type="ECO:0000256" key="1">
    <source>
        <dbReference type="ARBA" id="ARBA00001974"/>
    </source>
</evidence>
<dbReference type="Gene3D" id="2.40.30.10">
    <property type="entry name" value="Translation factors"/>
    <property type="match status" value="1"/>
</dbReference>
<dbReference type="Gene3D" id="3.40.50.80">
    <property type="entry name" value="Nucleotide-binding domain of ferredoxin-NADP reductase (FNR) module"/>
    <property type="match status" value="1"/>
</dbReference>
<evidence type="ECO:0000259" key="21">
    <source>
        <dbReference type="PROSITE" id="PS51384"/>
    </source>
</evidence>
<evidence type="ECO:0000256" key="6">
    <source>
        <dbReference type="ARBA" id="ARBA00022630"/>
    </source>
</evidence>
<dbReference type="InterPro" id="IPR007037">
    <property type="entry name" value="SIP_rossman_dom"/>
</dbReference>
<evidence type="ECO:0000313" key="22">
    <source>
        <dbReference type="EMBL" id="ORA81405.1"/>
    </source>
</evidence>
<feature type="transmembrane region" description="Helical" evidence="18">
    <location>
        <begin position="353"/>
        <end position="380"/>
    </location>
</feature>
<keyword evidence="12 18" id="KW-1133">Transmembrane helix</keyword>
<keyword evidence="8" id="KW-0547">Nucleotide-binding</keyword>
<gene>
    <name evidence="22" type="ORF">BST29_14065</name>
</gene>
<evidence type="ECO:0000259" key="19">
    <source>
        <dbReference type="PROSITE" id="PS50893"/>
    </source>
</evidence>
<dbReference type="InterPro" id="IPR036640">
    <property type="entry name" value="ABC1_TM_sf"/>
</dbReference>
<evidence type="ECO:0000259" key="20">
    <source>
        <dbReference type="PROSITE" id="PS50929"/>
    </source>
</evidence>
<comment type="subunit">
    <text evidence="15">Forms a heterodimer with IrtB.</text>
</comment>
<feature type="transmembrane region" description="Helical" evidence="18">
    <location>
        <begin position="431"/>
        <end position="451"/>
    </location>
</feature>
<dbReference type="SUPFAM" id="SSF63380">
    <property type="entry name" value="Riboflavin synthase domain-like"/>
    <property type="match status" value="1"/>
</dbReference>
<dbReference type="Proteomes" id="UP000243140">
    <property type="component" value="Unassembled WGS sequence"/>
</dbReference>
<comment type="caution">
    <text evidence="22">The sequence shown here is derived from an EMBL/GenBank/DDBJ whole genome shotgun (WGS) entry which is preliminary data.</text>
</comment>
<feature type="compositionally biased region" description="Basic and acidic residues" evidence="17">
    <location>
        <begin position="244"/>
        <end position="258"/>
    </location>
</feature>
<evidence type="ECO:0000256" key="8">
    <source>
        <dbReference type="ARBA" id="ARBA00022741"/>
    </source>
</evidence>
<feature type="transmembrane region" description="Helical" evidence="18">
    <location>
        <begin position="457"/>
        <end position="476"/>
    </location>
</feature>
<keyword evidence="6" id="KW-0285">Flavoprotein</keyword>
<dbReference type="PROSITE" id="PS00211">
    <property type="entry name" value="ABC_TRANSPORTER_1"/>
    <property type="match status" value="1"/>
</dbReference>
<feature type="domain" description="ABC transporter" evidence="19">
    <location>
        <begin position="633"/>
        <end position="866"/>
    </location>
</feature>
<evidence type="ECO:0000256" key="14">
    <source>
        <dbReference type="ARBA" id="ARBA00023455"/>
    </source>
</evidence>
<evidence type="ECO:0000256" key="11">
    <source>
        <dbReference type="ARBA" id="ARBA00022967"/>
    </source>
</evidence>
<keyword evidence="3" id="KW-0813">Transport</keyword>
<keyword evidence="5" id="KW-0997">Cell inner membrane</keyword>
<keyword evidence="7 18" id="KW-0812">Transmembrane</keyword>
<evidence type="ECO:0000256" key="9">
    <source>
        <dbReference type="ARBA" id="ARBA00022827"/>
    </source>
</evidence>
<dbReference type="SMART" id="SM00382">
    <property type="entry name" value="AAA"/>
    <property type="match status" value="1"/>
</dbReference>
<dbReference type="InterPro" id="IPR017871">
    <property type="entry name" value="ABC_transporter-like_CS"/>
</dbReference>
<evidence type="ECO:0000313" key="23">
    <source>
        <dbReference type="Proteomes" id="UP000243140"/>
    </source>
</evidence>
<keyword evidence="13 18" id="KW-0472">Membrane</keyword>
<dbReference type="Pfam" id="PF00664">
    <property type="entry name" value="ABC_membrane"/>
    <property type="match status" value="1"/>
</dbReference>
<accession>A0ABX3SQK1</accession>
<keyword evidence="11" id="KW-1278">Translocase</keyword>
<proteinExistence type="inferred from homology"/>
<dbReference type="InterPro" id="IPR003593">
    <property type="entry name" value="AAA+_ATPase"/>
</dbReference>